<dbReference type="AlphaFoldDB" id="A0AAV4E1E0"/>
<evidence type="ECO:0000313" key="1">
    <source>
        <dbReference type="EMBL" id="GFO50289.1"/>
    </source>
</evidence>
<proteinExistence type="predicted"/>
<comment type="caution">
    <text evidence="1">The sequence shown here is derived from an EMBL/GenBank/DDBJ whole genome shotgun (WGS) entry which is preliminary data.</text>
</comment>
<evidence type="ECO:0000313" key="2">
    <source>
        <dbReference type="Proteomes" id="UP000735302"/>
    </source>
</evidence>
<sequence>MYGPLAAYDTYDKPLQSRKRRESTENVYAWEIRQNQGDSHSLAPPVMDESVIWILNRSPAMISGYSAKNGSFLGQINVASVSKVEGWATSKLSVARTSHDSTKDVLVLGMQASGGEAFLVAIEVEREKPSNAILIFSTKVGSPETTHHIPQQKNNFYYSNITFVKASDENDRFDLNTRKAGGSSVYSVVGQIVNVAVQKRKSKGVFVRQKEILSSDWNLGIVALVQESGPGFNKLHTAAVF</sequence>
<gene>
    <name evidence="1" type="ORF">PoB_007679400</name>
</gene>
<reference evidence="1 2" key="1">
    <citation type="journal article" date="2021" name="Elife">
        <title>Chloroplast acquisition without the gene transfer in kleptoplastic sea slugs, Plakobranchus ocellatus.</title>
        <authorList>
            <person name="Maeda T."/>
            <person name="Takahashi S."/>
            <person name="Yoshida T."/>
            <person name="Shimamura S."/>
            <person name="Takaki Y."/>
            <person name="Nagai Y."/>
            <person name="Toyoda A."/>
            <person name="Suzuki Y."/>
            <person name="Arimoto A."/>
            <person name="Ishii H."/>
            <person name="Satoh N."/>
            <person name="Nishiyama T."/>
            <person name="Hasebe M."/>
            <person name="Maruyama T."/>
            <person name="Minagawa J."/>
            <person name="Obokata J."/>
            <person name="Shigenobu S."/>
        </authorList>
    </citation>
    <scope>NUCLEOTIDE SEQUENCE [LARGE SCALE GENOMIC DNA]</scope>
</reference>
<accession>A0AAV4E1E0</accession>
<dbReference type="EMBL" id="BLXT01008609">
    <property type="protein sequence ID" value="GFO50289.1"/>
    <property type="molecule type" value="Genomic_DNA"/>
</dbReference>
<name>A0AAV4E1E0_9GAST</name>
<organism evidence="1 2">
    <name type="scientific">Plakobranchus ocellatus</name>
    <dbReference type="NCBI Taxonomy" id="259542"/>
    <lineage>
        <taxon>Eukaryota</taxon>
        <taxon>Metazoa</taxon>
        <taxon>Spiralia</taxon>
        <taxon>Lophotrochozoa</taxon>
        <taxon>Mollusca</taxon>
        <taxon>Gastropoda</taxon>
        <taxon>Heterobranchia</taxon>
        <taxon>Euthyneura</taxon>
        <taxon>Panpulmonata</taxon>
        <taxon>Sacoglossa</taxon>
        <taxon>Placobranchoidea</taxon>
        <taxon>Plakobranchidae</taxon>
        <taxon>Plakobranchus</taxon>
    </lineage>
</organism>
<keyword evidence="2" id="KW-1185">Reference proteome</keyword>
<dbReference type="Proteomes" id="UP000735302">
    <property type="component" value="Unassembled WGS sequence"/>
</dbReference>
<evidence type="ECO:0008006" key="3">
    <source>
        <dbReference type="Google" id="ProtNLM"/>
    </source>
</evidence>
<protein>
    <recommendedName>
        <fullName evidence="3">DOMON domain-containing protein</fullName>
    </recommendedName>
</protein>